<proteinExistence type="predicted"/>
<gene>
    <name evidence="2" type="ordered locus">MSMEI_3631</name>
</gene>
<feature type="compositionally biased region" description="Basic and acidic residues" evidence="1">
    <location>
        <begin position="58"/>
        <end position="72"/>
    </location>
</feature>
<evidence type="ECO:0000256" key="1">
    <source>
        <dbReference type="SAM" id="MobiDB-lite"/>
    </source>
</evidence>
<evidence type="ECO:0000313" key="2">
    <source>
        <dbReference type="EMBL" id="AFP40094.1"/>
    </source>
</evidence>
<reference evidence="2 3" key="1">
    <citation type="journal article" date="2007" name="Genome Biol.">
        <title>Interrupted coding sequences in Mycobacterium smegmatis: authentic mutations or sequencing errors?</title>
        <authorList>
            <person name="Deshayes C."/>
            <person name="Perrodou E."/>
            <person name="Gallien S."/>
            <person name="Euphrasie D."/>
            <person name="Schaeffer C."/>
            <person name="Van-Dorsselaer A."/>
            <person name="Poch O."/>
            <person name="Lecompte O."/>
            <person name="Reyrat J.M."/>
        </authorList>
    </citation>
    <scope>NUCLEOTIDE SEQUENCE [LARGE SCALE GENOMIC DNA]</scope>
    <source>
        <strain evidence="3">ATCC 700084 / mc(2)155</strain>
    </source>
</reference>
<dbReference type="AlphaFoldDB" id="I7GBZ7"/>
<reference evidence="2 3" key="2">
    <citation type="journal article" date="2009" name="Genome Res.">
        <title>Ortho-proteogenomics: multiple proteomes investigation through orthology and a new MS-based protocol.</title>
        <authorList>
            <person name="Gallien S."/>
            <person name="Perrodou E."/>
            <person name="Carapito C."/>
            <person name="Deshayes C."/>
            <person name="Reyrat J.M."/>
            <person name="Van Dorsselaer A."/>
            <person name="Poch O."/>
            <person name="Schaeffer C."/>
            <person name="Lecompte O."/>
        </authorList>
    </citation>
    <scope>NUCLEOTIDE SEQUENCE [LARGE SCALE GENOMIC DNA]</scope>
    <source>
        <strain evidence="3">ATCC 700084 / mc(2)155</strain>
    </source>
</reference>
<sequence length="214" mass="24075">MFRRFSGFGWTRDAGETANGFESFRGARPVLVEGAVPRAPGDRAQRDRNDDGVIRVAEKRDEIGHEVDRQDQVDQQQEQTDPDSAGLLRIGGQASHQNHCVGQQSQCIGDAEVLGACQGQCDQQRCPHDEQADRDPDECAPEVCHQPSSTMRSMWTSYRLIRDISLRGNGYLWISLQLLAHVIKCHPWHRRPCPRIASDATAPGNPRRRAARRR</sequence>
<evidence type="ECO:0000313" key="3">
    <source>
        <dbReference type="Proteomes" id="UP000006158"/>
    </source>
</evidence>
<accession>I7GBZ7</accession>
<feature type="region of interest" description="Disordered" evidence="1">
    <location>
        <begin position="58"/>
        <end position="86"/>
    </location>
</feature>
<dbReference type="EMBL" id="CP001663">
    <property type="protein sequence ID" value="AFP40094.1"/>
    <property type="molecule type" value="Genomic_DNA"/>
</dbReference>
<name>I7GBZ7_MYCS2</name>
<dbReference type="Proteomes" id="UP000006158">
    <property type="component" value="Chromosome"/>
</dbReference>
<organism evidence="2 3">
    <name type="scientific">Mycolicibacterium smegmatis (strain ATCC 700084 / mc(2)155)</name>
    <name type="common">Mycobacterium smegmatis</name>
    <dbReference type="NCBI Taxonomy" id="246196"/>
    <lineage>
        <taxon>Bacteria</taxon>
        <taxon>Bacillati</taxon>
        <taxon>Actinomycetota</taxon>
        <taxon>Actinomycetes</taxon>
        <taxon>Mycobacteriales</taxon>
        <taxon>Mycobacteriaceae</taxon>
        <taxon>Mycolicibacterium</taxon>
    </lineage>
</organism>
<feature type="compositionally biased region" description="Low complexity" evidence="1">
    <location>
        <begin position="73"/>
        <end position="83"/>
    </location>
</feature>
<protein>
    <submittedName>
        <fullName evidence="2">Uncharacterized protein</fullName>
    </submittedName>
</protein>
<dbReference type="KEGG" id="msg:MSMEI_3631"/>